<sequence length="140" mass="15706">MKNLTNKIRLIIGLQNEGYYNDFRLSNETLQCIQNGSILNADDFEVERVHFLALGLKNESAVVIYAIASTLDGSTGILMIPYSVFTKGISIHLWSKLSAKLTIKDSPKRRATKRHKINHSKKAVGFYQSILHSTGQKLLS</sequence>
<gene>
    <name evidence="1" type="ORF">ACFOUY_10350</name>
</gene>
<name>A0ABV8NJB5_9SPHI</name>
<proteinExistence type="predicted"/>
<keyword evidence="2" id="KW-1185">Reference proteome</keyword>
<dbReference type="EMBL" id="JBHSBY010000101">
    <property type="protein sequence ID" value="MFC4197100.1"/>
    <property type="molecule type" value="Genomic_DNA"/>
</dbReference>
<comment type="caution">
    <text evidence="1">The sequence shown here is derived from an EMBL/GenBank/DDBJ whole genome shotgun (WGS) entry which is preliminary data.</text>
</comment>
<organism evidence="1 2">
    <name type="scientific">Pedobacter jamesrossensis</name>
    <dbReference type="NCBI Taxonomy" id="1908238"/>
    <lineage>
        <taxon>Bacteria</taxon>
        <taxon>Pseudomonadati</taxon>
        <taxon>Bacteroidota</taxon>
        <taxon>Sphingobacteriia</taxon>
        <taxon>Sphingobacteriales</taxon>
        <taxon>Sphingobacteriaceae</taxon>
        <taxon>Pedobacter</taxon>
    </lineage>
</organism>
<reference evidence="2" key="1">
    <citation type="journal article" date="2019" name="Int. J. Syst. Evol. Microbiol.">
        <title>The Global Catalogue of Microorganisms (GCM) 10K type strain sequencing project: providing services to taxonomists for standard genome sequencing and annotation.</title>
        <authorList>
            <consortium name="The Broad Institute Genomics Platform"/>
            <consortium name="The Broad Institute Genome Sequencing Center for Infectious Disease"/>
            <person name="Wu L."/>
            <person name="Ma J."/>
        </authorList>
    </citation>
    <scope>NUCLEOTIDE SEQUENCE [LARGE SCALE GENOMIC DNA]</scope>
    <source>
        <strain evidence="2">CCM 8689</strain>
    </source>
</reference>
<evidence type="ECO:0000313" key="1">
    <source>
        <dbReference type="EMBL" id="MFC4197100.1"/>
    </source>
</evidence>
<dbReference type="RefSeq" id="WP_378960476.1">
    <property type="nucleotide sequence ID" value="NZ_JBHRXC010000016.1"/>
</dbReference>
<protein>
    <submittedName>
        <fullName evidence="1">Uncharacterized protein</fullName>
    </submittedName>
</protein>
<evidence type="ECO:0000313" key="2">
    <source>
        <dbReference type="Proteomes" id="UP001595792"/>
    </source>
</evidence>
<dbReference type="Proteomes" id="UP001595792">
    <property type="component" value="Unassembled WGS sequence"/>
</dbReference>
<accession>A0ABV8NJB5</accession>